<feature type="compositionally biased region" description="Polar residues" evidence="1">
    <location>
        <begin position="44"/>
        <end position="57"/>
    </location>
</feature>
<feature type="region of interest" description="Disordered" evidence="1">
    <location>
        <begin position="39"/>
        <end position="61"/>
    </location>
</feature>
<accession>A0ABV0YZ31</accession>
<protein>
    <submittedName>
        <fullName evidence="2">Uncharacterized protein</fullName>
    </submittedName>
</protein>
<organism evidence="2 3">
    <name type="scientific">Ameca splendens</name>
    <dbReference type="NCBI Taxonomy" id="208324"/>
    <lineage>
        <taxon>Eukaryota</taxon>
        <taxon>Metazoa</taxon>
        <taxon>Chordata</taxon>
        <taxon>Craniata</taxon>
        <taxon>Vertebrata</taxon>
        <taxon>Euteleostomi</taxon>
        <taxon>Actinopterygii</taxon>
        <taxon>Neopterygii</taxon>
        <taxon>Teleostei</taxon>
        <taxon>Neoteleostei</taxon>
        <taxon>Acanthomorphata</taxon>
        <taxon>Ovalentaria</taxon>
        <taxon>Atherinomorphae</taxon>
        <taxon>Cyprinodontiformes</taxon>
        <taxon>Goodeidae</taxon>
        <taxon>Ameca</taxon>
    </lineage>
</organism>
<evidence type="ECO:0000313" key="3">
    <source>
        <dbReference type="Proteomes" id="UP001469553"/>
    </source>
</evidence>
<comment type="caution">
    <text evidence="2">The sequence shown here is derived from an EMBL/GenBank/DDBJ whole genome shotgun (WGS) entry which is preliminary data.</text>
</comment>
<evidence type="ECO:0000256" key="1">
    <source>
        <dbReference type="SAM" id="MobiDB-lite"/>
    </source>
</evidence>
<keyword evidence="3" id="KW-1185">Reference proteome</keyword>
<reference evidence="2 3" key="1">
    <citation type="submission" date="2021-06" db="EMBL/GenBank/DDBJ databases">
        <authorList>
            <person name="Palmer J.M."/>
        </authorList>
    </citation>
    <scope>NUCLEOTIDE SEQUENCE [LARGE SCALE GENOMIC DNA]</scope>
    <source>
        <strain evidence="2 3">AS_MEX2019</strain>
        <tissue evidence="2">Muscle</tissue>
    </source>
</reference>
<proteinExistence type="predicted"/>
<gene>
    <name evidence="2" type="ORF">AMECASPLE_010467</name>
</gene>
<dbReference type="EMBL" id="JAHRIP010047631">
    <property type="protein sequence ID" value="MEQ2298956.1"/>
    <property type="molecule type" value="Genomic_DNA"/>
</dbReference>
<name>A0ABV0YZ31_9TELE</name>
<evidence type="ECO:0000313" key="2">
    <source>
        <dbReference type="EMBL" id="MEQ2298956.1"/>
    </source>
</evidence>
<dbReference type="Proteomes" id="UP001469553">
    <property type="component" value="Unassembled WGS sequence"/>
</dbReference>
<sequence>MVLAGRINSEICQKMLDKNLSFRPFSIPASSIKTGAYLHPGKVSSPSQGHTGQTTMHTPKGNLERQINQIGHVFGLWEETRVPGENPCMQGENMQTQCRKTPGQELNLEPSCCKTTVLPTVQPKTLDKNLEIKLVGIFRQDNFKHIAKETQSPT</sequence>